<dbReference type="PANTHER" id="PTHR43792">
    <property type="entry name" value="GNAT FAMILY, PUTATIVE (AFU_ORTHOLOGUE AFUA_3G00765)-RELATED-RELATED"/>
    <property type="match status" value="1"/>
</dbReference>
<evidence type="ECO:0000259" key="1">
    <source>
        <dbReference type="PROSITE" id="PS51186"/>
    </source>
</evidence>
<reference evidence="2 3" key="1">
    <citation type="submission" date="2015-07" db="EMBL/GenBank/DDBJ databases">
        <authorList>
            <person name="Noorani M."/>
        </authorList>
    </citation>
    <scope>NUCLEOTIDE SEQUENCE [LARGE SCALE GENOMIC DNA]</scope>
    <source>
        <strain evidence="2 3">CECT 5088</strain>
    </source>
</reference>
<organism evidence="2 3">
    <name type="scientific">Jannaschia rubra</name>
    <dbReference type="NCBI Taxonomy" id="282197"/>
    <lineage>
        <taxon>Bacteria</taxon>
        <taxon>Pseudomonadati</taxon>
        <taxon>Pseudomonadota</taxon>
        <taxon>Alphaproteobacteria</taxon>
        <taxon>Rhodobacterales</taxon>
        <taxon>Roseobacteraceae</taxon>
        <taxon>Jannaschia</taxon>
    </lineage>
</organism>
<protein>
    <recommendedName>
        <fullName evidence="1">N-acetyltransferase domain-containing protein</fullName>
    </recommendedName>
</protein>
<dbReference type="Proteomes" id="UP000048908">
    <property type="component" value="Unassembled WGS sequence"/>
</dbReference>
<dbReference type="InterPro" id="IPR000182">
    <property type="entry name" value="GNAT_dom"/>
</dbReference>
<dbReference type="InterPro" id="IPR051531">
    <property type="entry name" value="N-acetyltransferase"/>
</dbReference>
<proteinExistence type="predicted"/>
<accession>A0A0M6XT91</accession>
<dbReference type="EMBL" id="CXPG01000020">
    <property type="protein sequence ID" value="CTQ33431.1"/>
    <property type="molecule type" value="Genomic_DNA"/>
</dbReference>
<name>A0A0M6XT91_9RHOB</name>
<feature type="domain" description="N-acetyltransferase" evidence="1">
    <location>
        <begin position="11"/>
        <end position="167"/>
    </location>
</feature>
<dbReference type="AlphaFoldDB" id="A0A0M6XT91"/>
<dbReference type="RefSeq" id="WP_055682842.1">
    <property type="nucleotide sequence ID" value="NZ_CANMUL010000001.1"/>
</dbReference>
<keyword evidence="3" id="KW-1185">Reference proteome</keyword>
<dbReference type="Pfam" id="PF13302">
    <property type="entry name" value="Acetyltransf_3"/>
    <property type="match status" value="1"/>
</dbReference>
<dbReference type="Gene3D" id="3.40.630.30">
    <property type="match status" value="1"/>
</dbReference>
<dbReference type="SUPFAM" id="SSF55729">
    <property type="entry name" value="Acyl-CoA N-acyltransferases (Nat)"/>
    <property type="match status" value="1"/>
</dbReference>
<dbReference type="GO" id="GO:0016747">
    <property type="term" value="F:acyltransferase activity, transferring groups other than amino-acyl groups"/>
    <property type="evidence" value="ECO:0007669"/>
    <property type="project" value="InterPro"/>
</dbReference>
<evidence type="ECO:0000313" key="2">
    <source>
        <dbReference type="EMBL" id="CTQ33431.1"/>
    </source>
</evidence>
<dbReference type="STRING" id="282197.SAMN04488517_102259"/>
<gene>
    <name evidence="2" type="ORF">JAN5088_02213</name>
</gene>
<sequence length="171" mass="18955">MTIPVLTTERLTLRGPRLSDFDAYAAFRASDRMAHLGGPVDRPTAWHQFCALGGQWILRGYGRWIVTLTGDDAPLGVVGLFHPDDWPEPEIAWSLFDGAEGRGIAQEAARAARDHAYGTLGWTTAISLVADDNRRSQALARRMGCTRDGTWQHNRLGDIPVWRHPAPEEIA</sequence>
<dbReference type="InterPro" id="IPR016181">
    <property type="entry name" value="Acyl_CoA_acyltransferase"/>
</dbReference>
<dbReference type="OrthoDB" id="6293260at2"/>
<dbReference type="PROSITE" id="PS51186">
    <property type="entry name" value="GNAT"/>
    <property type="match status" value="1"/>
</dbReference>
<dbReference type="PANTHER" id="PTHR43792:SF1">
    <property type="entry name" value="N-ACETYLTRANSFERASE DOMAIN-CONTAINING PROTEIN"/>
    <property type="match status" value="1"/>
</dbReference>
<evidence type="ECO:0000313" key="3">
    <source>
        <dbReference type="Proteomes" id="UP000048908"/>
    </source>
</evidence>